<evidence type="ECO:0000313" key="2">
    <source>
        <dbReference type="EMBL" id="TQM97048.1"/>
    </source>
</evidence>
<evidence type="ECO:0000313" key="3">
    <source>
        <dbReference type="Proteomes" id="UP000315133"/>
    </source>
</evidence>
<dbReference type="AlphaFoldDB" id="A0A543KPQ4"/>
<dbReference type="RefSeq" id="WP_238329647.1">
    <property type="nucleotide sequence ID" value="NZ_BAAAIL010000004.1"/>
</dbReference>
<comment type="caution">
    <text evidence="2">The sequence shown here is derived from an EMBL/GenBank/DDBJ whole genome shotgun (WGS) entry which is preliminary data.</text>
</comment>
<reference evidence="2 3" key="1">
    <citation type="submission" date="2019-06" db="EMBL/GenBank/DDBJ databases">
        <title>Sequencing the genomes of 1000 actinobacteria strains.</title>
        <authorList>
            <person name="Klenk H.-P."/>
        </authorList>
    </citation>
    <scope>NUCLEOTIDE SEQUENCE [LARGE SCALE GENOMIC DNA]</scope>
    <source>
        <strain evidence="2 3">DSM 12362</strain>
    </source>
</reference>
<proteinExistence type="predicted"/>
<evidence type="ECO:0000256" key="1">
    <source>
        <dbReference type="SAM" id="SignalP"/>
    </source>
</evidence>
<dbReference type="Proteomes" id="UP000315133">
    <property type="component" value="Unassembled WGS sequence"/>
</dbReference>
<sequence>MRALPTAALCAATAAAATAGVLALHRAGRLPGGSRRWERTNHAGDTVTLVEGLALAAGTTAPLVLLDPPAALAVAGAAVAGAADDLAGSATAAKGLRGHLTALRRGEVTTGALKIALLAGSGLAACAWVDRRQGRHDPLATLAGAGLVAGSANLANLFDLRPGRALKVFLAPALPLALAGSPAAGATAGSAAVVLRDDLRGTTMLGDTGANPLGAAVGVAAARALGTRGRWAALAVVTALTLASERVSFSQVIDSTPVLRRLDRWGRPS</sequence>
<feature type="signal peptide" evidence="1">
    <location>
        <begin position="1"/>
        <end position="19"/>
    </location>
</feature>
<accession>A0A543KPQ4</accession>
<dbReference type="EMBL" id="VFPU01000001">
    <property type="protein sequence ID" value="TQM97048.1"/>
    <property type="molecule type" value="Genomic_DNA"/>
</dbReference>
<organism evidence="2 3">
    <name type="scientific">Ornithinimicrobium humiphilum</name>
    <dbReference type="NCBI Taxonomy" id="125288"/>
    <lineage>
        <taxon>Bacteria</taxon>
        <taxon>Bacillati</taxon>
        <taxon>Actinomycetota</taxon>
        <taxon>Actinomycetes</taxon>
        <taxon>Micrococcales</taxon>
        <taxon>Ornithinimicrobiaceae</taxon>
        <taxon>Ornithinimicrobium</taxon>
    </lineage>
</organism>
<keyword evidence="3" id="KW-1185">Reference proteome</keyword>
<evidence type="ECO:0008006" key="4">
    <source>
        <dbReference type="Google" id="ProtNLM"/>
    </source>
</evidence>
<protein>
    <recommendedName>
        <fullName evidence="4">UDP-N-acetylmuramyl pentapeptide phosphotransferase/UDP-N-acetylglucosamine-1-phosphate transferase</fullName>
    </recommendedName>
</protein>
<name>A0A543KPQ4_9MICO</name>
<gene>
    <name evidence="2" type="ORF">FB476_1944</name>
</gene>
<feature type="chain" id="PRO_5039671087" description="UDP-N-acetylmuramyl pentapeptide phosphotransferase/UDP-N-acetylglucosamine-1-phosphate transferase" evidence="1">
    <location>
        <begin position="20"/>
        <end position="269"/>
    </location>
</feature>
<keyword evidence="1" id="KW-0732">Signal</keyword>